<name>A0A1H2E777_9ACTN</name>
<evidence type="ECO:0000313" key="4">
    <source>
        <dbReference type="Proteomes" id="UP000183180"/>
    </source>
</evidence>
<proteinExistence type="predicted"/>
<dbReference type="AlphaFoldDB" id="A0A1H2E777"/>
<gene>
    <name evidence="2" type="ORF">SAMN04488548_12925</name>
    <name evidence="3" type="ORF">SAMN04488548_12926</name>
    <name evidence="1" type="ORF">SAMN04488548_1295</name>
</gene>
<protein>
    <submittedName>
        <fullName evidence="2">Uncharacterized protein</fullName>
    </submittedName>
</protein>
<dbReference type="Proteomes" id="UP000183180">
    <property type="component" value="Unassembled WGS sequence"/>
</dbReference>
<dbReference type="EMBL" id="FNLM01000029">
    <property type="protein sequence ID" value="SDT90917.1"/>
    <property type="molecule type" value="Genomic_DNA"/>
</dbReference>
<evidence type="ECO:0000313" key="2">
    <source>
        <dbReference type="EMBL" id="SDT90905.1"/>
    </source>
</evidence>
<dbReference type="EMBL" id="FNLM01000029">
    <property type="protein sequence ID" value="SDT90905.1"/>
    <property type="molecule type" value="Genomic_DNA"/>
</dbReference>
<dbReference type="EMBL" id="FNLM01000029">
    <property type="protein sequence ID" value="SDT90637.1"/>
    <property type="molecule type" value="Genomic_DNA"/>
</dbReference>
<reference evidence="2 4" key="1">
    <citation type="submission" date="2016-10" db="EMBL/GenBank/DDBJ databases">
        <authorList>
            <person name="de Groot N.N."/>
        </authorList>
    </citation>
    <scope>NUCLEOTIDE SEQUENCE [LARGE SCALE GENOMIC DNA]</scope>
    <source>
        <strain evidence="2 4">DSM 44215</strain>
    </source>
</reference>
<evidence type="ECO:0000313" key="3">
    <source>
        <dbReference type="EMBL" id="SDT90917.1"/>
    </source>
</evidence>
<sequence length="38" mass="4532">METSAPKKSRGLLDQSNERKDVLEWDIKFVDIRNRLDK</sequence>
<organism evidence="2 4">
    <name type="scientific">Gordonia westfalica</name>
    <dbReference type="NCBI Taxonomy" id="158898"/>
    <lineage>
        <taxon>Bacteria</taxon>
        <taxon>Bacillati</taxon>
        <taxon>Actinomycetota</taxon>
        <taxon>Actinomycetes</taxon>
        <taxon>Mycobacteriales</taxon>
        <taxon>Gordoniaceae</taxon>
        <taxon>Gordonia</taxon>
    </lineage>
</organism>
<evidence type="ECO:0000313" key="1">
    <source>
        <dbReference type="EMBL" id="SDT90637.1"/>
    </source>
</evidence>
<accession>A0A1H2E777</accession>